<accession>A0AAD9NBZ5</accession>
<comment type="caution">
    <text evidence="1">The sequence shown here is derived from an EMBL/GenBank/DDBJ whole genome shotgun (WGS) entry which is preliminary data.</text>
</comment>
<name>A0AAD9NBZ5_9ANNE</name>
<organism evidence="1 2">
    <name type="scientific">Paralvinella palmiformis</name>
    <dbReference type="NCBI Taxonomy" id="53620"/>
    <lineage>
        <taxon>Eukaryota</taxon>
        <taxon>Metazoa</taxon>
        <taxon>Spiralia</taxon>
        <taxon>Lophotrochozoa</taxon>
        <taxon>Annelida</taxon>
        <taxon>Polychaeta</taxon>
        <taxon>Sedentaria</taxon>
        <taxon>Canalipalpata</taxon>
        <taxon>Terebellida</taxon>
        <taxon>Terebelliformia</taxon>
        <taxon>Alvinellidae</taxon>
        <taxon>Paralvinella</taxon>
    </lineage>
</organism>
<evidence type="ECO:0000313" key="2">
    <source>
        <dbReference type="Proteomes" id="UP001208570"/>
    </source>
</evidence>
<keyword evidence="2" id="KW-1185">Reference proteome</keyword>
<gene>
    <name evidence="1" type="ORF">LSH36_95g04051</name>
</gene>
<sequence>MRTEPNLTTLSTDLPGVALGTEYSPWSGYILPDIKVKYV</sequence>
<dbReference type="EMBL" id="JAODUP010000095">
    <property type="protein sequence ID" value="KAK2162611.1"/>
    <property type="molecule type" value="Genomic_DNA"/>
</dbReference>
<dbReference type="AlphaFoldDB" id="A0AAD9NBZ5"/>
<reference evidence="1" key="1">
    <citation type="journal article" date="2023" name="Mol. Biol. Evol.">
        <title>Third-Generation Sequencing Reveals the Adaptive Role of the Epigenome in Three Deep-Sea Polychaetes.</title>
        <authorList>
            <person name="Perez M."/>
            <person name="Aroh O."/>
            <person name="Sun Y."/>
            <person name="Lan Y."/>
            <person name="Juniper S.K."/>
            <person name="Young C.R."/>
            <person name="Angers B."/>
            <person name="Qian P.Y."/>
        </authorList>
    </citation>
    <scope>NUCLEOTIDE SEQUENCE</scope>
    <source>
        <strain evidence="1">P08H-3</strain>
    </source>
</reference>
<evidence type="ECO:0000313" key="1">
    <source>
        <dbReference type="EMBL" id="KAK2162611.1"/>
    </source>
</evidence>
<proteinExistence type="predicted"/>
<dbReference type="Proteomes" id="UP001208570">
    <property type="component" value="Unassembled WGS sequence"/>
</dbReference>
<protein>
    <submittedName>
        <fullName evidence="1">Uncharacterized protein</fullName>
    </submittedName>
</protein>